<dbReference type="Pfam" id="PF07103">
    <property type="entry name" value="DUF1365"/>
    <property type="match status" value="1"/>
</dbReference>
<dbReference type="EMBL" id="JMCG01000002">
    <property type="protein sequence ID" value="KGK08705.1"/>
    <property type="molecule type" value="Genomic_DNA"/>
</dbReference>
<keyword evidence="3" id="KW-1185">Reference proteome</keyword>
<dbReference type="PANTHER" id="PTHR33973">
    <property type="entry name" value="OS07G0153300 PROTEIN"/>
    <property type="match status" value="1"/>
</dbReference>
<accession>A0A099LKL7</accession>
<protein>
    <submittedName>
        <fullName evidence="2">Plasmid partition ParA protein</fullName>
    </submittedName>
</protein>
<dbReference type="Proteomes" id="UP000029994">
    <property type="component" value="Unassembled WGS sequence"/>
</dbReference>
<dbReference type="PANTHER" id="PTHR33973:SF4">
    <property type="entry name" value="OS07G0153300 PROTEIN"/>
    <property type="match status" value="1"/>
</dbReference>
<name>A0A099LKL7_9VIBR</name>
<dbReference type="STRING" id="29495.EA26_15865"/>
<dbReference type="GeneID" id="43684557"/>
<evidence type="ECO:0000256" key="1">
    <source>
        <dbReference type="SAM" id="MobiDB-lite"/>
    </source>
</evidence>
<evidence type="ECO:0000313" key="2">
    <source>
        <dbReference type="EMBL" id="KGK08705.1"/>
    </source>
</evidence>
<sequence length="272" mass="31810">MASPAQSQLYVGTVRHRRFTPVQHALNYPLFMPAIDLDELETLQQSVWGFGQRWWHWARWKRSDYLGSGDLKTAVQEKVRQLTGVDCQGKVIAVCHLRYLGLYFSPVNFYYLHDAEGNWRYMLAEVSNTPWNERHYYAVSANQDDQTYGWTQQKAFHVSPFNPLDQQYQWRLKPLGDHLSVHLECHKGEKHFDATMAMKALPFNSKNLLMQLIKMPSQTVKVVFGIYWHALKLWLKGAPFYSHPKYQSDSHPDKQTSATETKNKKRKENSAC</sequence>
<evidence type="ECO:0000313" key="3">
    <source>
        <dbReference type="Proteomes" id="UP000029994"/>
    </source>
</evidence>
<gene>
    <name evidence="2" type="ORF">EA26_15865</name>
</gene>
<dbReference type="RefSeq" id="WP_039429700.1">
    <property type="nucleotide sequence ID" value="NZ_CP061845.1"/>
</dbReference>
<organism evidence="2 3">
    <name type="scientific">Vibrio navarrensis</name>
    <dbReference type="NCBI Taxonomy" id="29495"/>
    <lineage>
        <taxon>Bacteria</taxon>
        <taxon>Pseudomonadati</taxon>
        <taxon>Pseudomonadota</taxon>
        <taxon>Gammaproteobacteria</taxon>
        <taxon>Vibrionales</taxon>
        <taxon>Vibrionaceae</taxon>
        <taxon>Vibrio</taxon>
    </lineage>
</organism>
<dbReference type="eggNOG" id="COG3496">
    <property type="taxonomic scope" value="Bacteria"/>
</dbReference>
<reference evidence="2 3" key="1">
    <citation type="submission" date="2014-04" db="EMBL/GenBank/DDBJ databases">
        <title>Genome sequencing of Vibrio navarrensis strains.</title>
        <authorList>
            <person name="Gladney L.M."/>
            <person name="Katz L.S."/>
            <person name="Marino-Ramirez L."/>
            <person name="Jordan I.K."/>
        </authorList>
    </citation>
    <scope>NUCLEOTIDE SEQUENCE [LARGE SCALE GENOMIC DNA]</scope>
    <source>
        <strain evidence="2 3">ATCC 51183</strain>
    </source>
</reference>
<feature type="compositionally biased region" description="Basic residues" evidence="1">
    <location>
        <begin position="263"/>
        <end position="272"/>
    </location>
</feature>
<dbReference type="AlphaFoldDB" id="A0A099LKL7"/>
<dbReference type="InterPro" id="IPR010775">
    <property type="entry name" value="DUF1365"/>
</dbReference>
<proteinExistence type="predicted"/>
<feature type="region of interest" description="Disordered" evidence="1">
    <location>
        <begin position="245"/>
        <end position="272"/>
    </location>
</feature>
<comment type="caution">
    <text evidence="2">The sequence shown here is derived from an EMBL/GenBank/DDBJ whole genome shotgun (WGS) entry which is preliminary data.</text>
</comment>